<proteinExistence type="predicted"/>
<keyword evidence="2" id="KW-1185">Reference proteome</keyword>
<dbReference type="EMBL" id="JARGEI010000014">
    <property type="protein sequence ID" value="KAJ8720461.1"/>
    <property type="molecule type" value="Genomic_DNA"/>
</dbReference>
<accession>A0AAD7YLU1</accession>
<evidence type="ECO:0000313" key="2">
    <source>
        <dbReference type="Proteomes" id="UP001231518"/>
    </source>
</evidence>
<sequence length="179" mass="20480">MYSDYGDKFNENWPLIKSKLISIAKKKGLINEIDESNEEQTDLAALTSLPFLMSTSNVTSTKKTTKKTQWRPSKREVLEGFITQVASPAEVAVEITRKRDKLMEMDLQMQPFVIAVVSPNKLITARYIVINNITYEMPTITKAVEACLKAIFVLNAEYPKESRHVWQFVQTVLFELKTT</sequence>
<gene>
    <name evidence="1" type="ORF">PYW07_012504</name>
</gene>
<name>A0AAD7YLU1_MYTSE</name>
<dbReference type="AlphaFoldDB" id="A0AAD7YLU1"/>
<protein>
    <submittedName>
        <fullName evidence="1">Uncharacterized protein</fullName>
    </submittedName>
</protein>
<organism evidence="1 2">
    <name type="scientific">Mythimna separata</name>
    <name type="common">Oriental armyworm</name>
    <name type="synonym">Pseudaletia separata</name>
    <dbReference type="NCBI Taxonomy" id="271217"/>
    <lineage>
        <taxon>Eukaryota</taxon>
        <taxon>Metazoa</taxon>
        <taxon>Ecdysozoa</taxon>
        <taxon>Arthropoda</taxon>
        <taxon>Hexapoda</taxon>
        <taxon>Insecta</taxon>
        <taxon>Pterygota</taxon>
        <taxon>Neoptera</taxon>
        <taxon>Endopterygota</taxon>
        <taxon>Lepidoptera</taxon>
        <taxon>Glossata</taxon>
        <taxon>Ditrysia</taxon>
        <taxon>Noctuoidea</taxon>
        <taxon>Noctuidae</taxon>
        <taxon>Noctuinae</taxon>
        <taxon>Hadenini</taxon>
        <taxon>Mythimna</taxon>
    </lineage>
</organism>
<evidence type="ECO:0000313" key="1">
    <source>
        <dbReference type="EMBL" id="KAJ8720461.1"/>
    </source>
</evidence>
<comment type="caution">
    <text evidence="1">The sequence shown here is derived from an EMBL/GenBank/DDBJ whole genome shotgun (WGS) entry which is preliminary data.</text>
</comment>
<reference evidence="1" key="1">
    <citation type="submission" date="2023-03" db="EMBL/GenBank/DDBJ databases">
        <title>Chromosome-level genomes of two armyworms, Mythimna separata and Mythimna loreyi, provide insights into the biosynthesis and reception of sex pheromones.</title>
        <authorList>
            <person name="Zhao H."/>
        </authorList>
    </citation>
    <scope>NUCLEOTIDE SEQUENCE</scope>
    <source>
        <strain evidence="1">BeijingLab</strain>
        <tissue evidence="1">Pupa</tissue>
    </source>
</reference>
<dbReference type="Proteomes" id="UP001231518">
    <property type="component" value="Chromosome 3"/>
</dbReference>